<keyword evidence="2" id="KW-0131">Cell cycle</keyword>
<reference evidence="2 3" key="1">
    <citation type="submission" date="2016-02" db="EMBL/GenBank/DDBJ databases">
        <title>Genome sequence of Clostridium colicanis DSM 13634.</title>
        <authorList>
            <person name="Poehlein A."/>
            <person name="Daniel R."/>
        </authorList>
    </citation>
    <scope>NUCLEOTIDE SEQUENCE [LARGE SCALE GENOMIC DNA]</scope>
    <source>
        <strain evidence="2 3">DSM 13634</strain>
    </source>
</reference>
<dbReference type="AlphaFoldDB" id="A0A151ART9"/>
<dbReference type="PANTHER" id="PTHR32432:SF3">
    <property type="entry name" value="ETHANOLAMINE UTILIZATION PROTEIN EUTJ"/>
    <property type="match status" value="1"/>
</dbReference>
<keyword evidence="3" id="KW-1185">Reference proteome</keyword>
<dbReference type="STRING" id="1121305.CLCOL_02710"/>
<feature type="domain" description="SHS2" evidence="1">
    <location>
        <begin position="12"/>
        <end position="206"/>
    </location>
</feature>
<dbReference type="InterPro" id="IPR043129">
    <property type="entry name" value="ATPase_NBD"/>
</dbReference>
<sequence>MSVLNINSKDIIFALDIGTRSIIGTVGVVKDKKFNVICEKYIEHEERAMIDGQIHDINLVANSVKAVKKAIEDEININLKEAAIAAAGRFLRTTDTKVEIEIDDDKEIDREVIRSLELTAVKRAEEKINEETEGKLYCVGYSVKNYYLNGYLISNLLSQKGERISVEVIATFLPKSVIDSLYTVMDKVGLNVMSLTLEPIAAMEAAVPQKLRLLNIALVDVGAGTSDIAISSNNSISAYEMVPMAGDEVTEAIVQNYLVDFNTGEVIKRDAANGKASKYVDVLGLEGEASPEDVIKIIEPVVDKITDEISKKIIDLNGGKATSVVFLVGGGAHTPYLKEALAKKLNLPIQRVAIKGRDAVEECIGYDEALGSAGVTVLGIALNAIKKSGNDFINVTLNNEVISLFNSHKHTVMDVMLQAGISHKMLIGKNGKNIRFTLNGIKRVAFGSLGQGAEILVNEKNASIDTEVKEGDNIEVIFAKNGKDASPKVLEYIKSINSISFYLNDIIQNIEPVVFINGNRGNLEDNINEGDIVQIILPKTLEDYIKYYHMEYNNYIYYLEDEKIDRSYIIKEGDRIYAKLDEEEKKVTNNSPKSQEIRVYVNDKLVVLSGKEKYAFVDVFNHIEFDLSRPKGNLMLTLNDNKAGYYDELKNGDIIKIFWEKD</sequence>
<accession>A0A151ART9</accession>
<proteinExistence type="predicted"/>
<dbReference type="Pfam" id="PF14450">
    <property type="entry name" value="FtsA"/>
    <property type="match status" value="1"/>
</dbReference>
<comment type="caution">
    <text evidence="2">The sequence shown here is derived from an EMBL/GenBank/DDBJ whole genome shotgun (WGS) entry which is preliminary data.</text>
</comment>
<dbReference type="InterPro" id="IPR003494">
    <property type="entry name" value="SHS2_FtsA"/>
</dbReference>
<dbReference type="CDD" id="cd24004">
    <property type="entry name" value="ASKHA_NBD_PilM-like"/>
    <property type="match status" value="1"/>
</dbReference>
<dbReference type="EMBL" id="LTBB01000001">
    <property type="protein sequence ID" value="KYH30325.1"/>
    <property type="molecule type" value="Genomic_DNA"/>
</dbReference>
<protein>
    <submittedName>
        <fullName evidence="2">Cell division protein FtsA</fullName>
    </submittedName>
</protein>
<dbReference type="PATRIC" id="fig|1121305.3.peg.269"/>
<dbReference type="GO" id="GO:0051301">
    <property type="term" value="P:cell division"/>
    <property type="evidence" value="ECO:0007669"/>
    <property type="project" value="UniProtKB-KW"/>
</dbReference>
<dbReference type="Gene3D" id="3.30.420.40">
    <property type="match status" value="2"/>
</dbReference>
<dbReference type="RefSeq" id="WP_061857203.1">
    <property type="nucleotide sequence ID" value="NZ_LTBB01000001.1"/>
</dbReference>
<dbReference type="InterPro" id="IPR050696">
    <property type="entry name" value="FtsA/MreB"/>
</dbReference>
<evidence type="ECO:0000259" key="1">
    <source>
        <dbReference type="SMART" id="SM00842"/>
    </source>
</evidence>
<name>A0A151ART9_9CLOT</name>
<dbReference type="Proteomes" id="UP000075374">
    <property type="component" value="Unassembled WGS sequence"/>
</dbReference>
<dbReference type="SMART" id="SM00842">
    <property type="entry name" value="FtsA"/>
    <property type="match status" value="1"/>
</dbReference>
<gene>
    <name evidence="2" type="primary">ftsA_1</name>
    <name evidence="2" type="ORF">CLCOL_02710</name>
</gene>
<evidence type="ECO:0000313" key="2">
    <source>
        <dbReference type="EMBL" id="KYH30325.1"/>
    </source>
</evidence>
<evidence type="ECO:0000313" key="3">
    <source>
        <dbReference type="Proteomes" id="UP000075374"/>
    </source>
</evidence>
<keyword evidence="2" id="KW-0132">Cell division</keyword>
<organism evidence="2 3">
    <name type="scientific">Clostridium colicanis DSM 13634</name>
    <dbReference type="NCBI Taxonomy" id="1121305"/>
    <lineage>
        <taxon>Bacteria</taxon>
        <taxon>Bacillati</taxon>
        <taxon>Bacillota</taxon>
        <taxon>Clostridia</taxon>
        <taxon>Eubacteriales</taxon>
        <taxon>Clostridiaceae</taxon>
        <taxon>Clostridium</taxon>
    </lineage>
</organism>
<dbReference type="SUPFAM" id="SSF53067">
    <property type="entry name" value="Actin-like ATPase domain"/>
    <property type="match status" value="2"/>
</dbReference>
<dbReference type="PANTHER" id="PTHR32432">
    <property type="entry name" value="CELL DIVISION PROTEIN FTSA-RELATED"/>
    <property type="match status" value="1"/>
</dbReference>